<sequence length="347" mass="39979">MKLRLVWIELGELIAISKLITGKNKADFKSLSDGMKFRIDVFERDISATATWNTKTLVSAFSELGEIFLIFASESFEDGDFITLEKSIDNLNAFEENGTRFFSSVIDRFFRNKQQLLKSYSRDKFLDFLQNQKVLSRSSTWFLSQLLIFPQHTKEIFKESLEKLLQSYERSGLRKEVTCLAHKTLKMLNKEHSRVILIERLRQLSGSSFGGYPVLSIQHLLPNFAFDPVKLDEGMLFLLGNLLSAEKSKYRSRGSEVLKEFLKDLSDKTRFCILKVLSKEPMYVAQLAEHCGLSKATISHHLSELGKLEILEKSNDGRKVYYSLNKENLKKIIEEINNTFLKTGDNQ</sequence>
<dbReference type="OrthoDB" id="41173at2"/>
<reference evidence="5 6" key="1">
    <citation type="submission" date="2014-02" db="EMBL/GenBank/DDBJ databases">
        <title>Kosmotoga genome sequencing.</title>
        <authorList>
            <person name="Pollo S.M."/>
            <person name="Charchuk R."/>
            <person name="Nesbo C.L."/>
        </authorList>
    </citation>
    <scope>NUCLEOTIDE SEQUENCE [LARGE SCALE GENOMIC DNA]</scope>
    <source>
        <strain evidence="5 6">S304</strain>
    </source>
</reference>
<dbReference type="InterPro" id="IPR036390">
    <property type="entry name" value="WH_DNA-bd_sf"/>
</dbReference>
<dbReference type="SMART" id="SM00418">
    <property type="entry name" value="HTH_ARSR"/>
    <property type="match status" value="1"/>
</dbReference>
<dbReference type="PATRIC" id="fig|1453497.3.peg.1720"/>
<dbReference type="EMBL" id="JFHK01000005">
    <property type="protein sequence ID" value="OAA31041.1"/>
    <property type="molecule type" value="Genomic_DNA"/>
</dbReference>
<dbReference type="PRINTS" id="PR00778">
    <property type="entry name" value="HTHARSR"/>
</dbReference>
<keyword evidence="6" id="KW-1185">Reference proteome</keyword>
<dbReference type="NCBIfam" id="NF033788">
    <property type="entry name" value="HTH_metalloreg"/>
    <property type="match status" value="1"/>
</dbReference>
<dbReference type="PANTHER" id="PTHR33154">
    <property type="entry name" value="TRANSCRIPTIONAL REGULATOR, ARSR FAMILY"/>
    <property type="match status" value="1"/>
</dbReference>
<dbReference type="CDD" id="cd00090">
    <property type="entry name" value="HTH_ARSR"/>
    <property type="match status" value="1"/>
</dbReference>
<evidence type="ECO:0000313" key="5">
    <source>
        <dbReference type="EMBL" id="OAA31041.1"/>
    </source>
</evidence>
<gene>
    <name evidence="5" type="ORF">AT15_08685</name>
</gene>
<keyword evidence="3" id="KW-0804">Transcription</keyword>
<evidence type="ECO:0000256" key="1">
    <source>
        <dbReference type="ARBA" id="ARBA00023015"/>
    </source>
</evidence>
<dbReference type="AlphaFoldDB" id="A0A176K1Q0"/>
<dbReference type="STRING" id="1453497.AT15_08685"/>
<evidence type="ECO:0000259" key="4">
    <source>
        <dbReference type="PROSITE" id="PS50987"/>
    </source>
</evidence>
<organism evidence="5 6">
    <name type="scientific">Kosmotoga arenicorallina S304</name>
    <dbReference type="NCBI Taxonomy" id="1453497"/>
    <lineage>
        <taxon>Bacteria</taxon>
        <taxon>Thermotogati</taxon>
        <taxon>Thermotogota</taxon>
        <taxon>Thermotogae</taxon>
        <taxon>Kosmotogales</taxon>
        <taxon>Kosmotogaceae</taxon>
        <taxon>Kosmotoga</taxon>
    </lineage>
</organism>
<dbReference type="GO" id="GO:0003700">
    <property type="term" value="F:DNA-binding transcription factor activity"/>
    <property type="evidence" value="ECO:0007669"/>
    <property type="project" value="InterPro"/>
</dbReference>
<proteinExistence type="predicted"/>
<dbReference type="InterPro" id="IPR011991">
    <property type="entry name" value="ArsR-like_HTH"/>
</dbReference>
<dbReference type="Proteomes" id="UP000077339">
    <property type="component" value="Unassembled WGS sequence"/>
</dbReference>
<dbReference type="Pfam" id="PF01022">
    <property type="entry name" value="HTH_5"/>
    <property type="match status" value="1"/>
</dbReference>
<keyword evidence="2" id="KW-0238">DNA-binding</keyword>
<dbReference type="SUPFAM" id="SSF46785">
    <property type="entry name" value="Winged helix' DNA-binding domain"/>
    <property type="match status" value="1"/>
</dbReference>
<dbReference type="InterPro" id="IPR001845">
    <property type="entry name" value="HTH_ArsR_DNA-bd_dom"/>
</dbReference>
<feature type="domain" description="HTH arsR-type" evidence="4">
    <location>
        <begin position="250"/>
        <end position="344"/>
    </location>
</feature>
<dbReference type="Gene3D" id="1.10.10.10">
    <property type="entry name" value="Winged helix-like DNA-binding domain superfamily/Winged helix DNA-binding domain"/>
    <property type="match status" value="1"/>
</dbReference>
<dbReference type="PANTHER" id="PTHR33154:SF38">
    <property type="entry name" value="HTH ARSR-TYPE DOMAIN-CONTAINING PROTEIN"/>
    <property type="match status" value="1"/>
</dbReference>
<evidence type="ECO:0000313" key="6">
    <source>
        <dbReference type="Proteomes" id="UP000077339"/>
    </source>
</evidence>
<dbReference type="InterPro" id="IPR051081">
    <property type="entry name" value="HTH_MetalResp_TranReg"/>
</dbReference>
<dbReference type="InterPro" id="IPR036388">
    <property type="entry name" value="WH-like_DNA-bd_sf"/>
</dbReference>
<comment type="caution">
    <text evidence="5">The sequence shown here is derived from an EMBL/GenBank/DDBJ whole genome shotgun (WGS) entry which is preliminary data.</text>
</comment>
<evidence type="ECO:0000256" key="2">
    <source>
        <dbReference type="ARBA" id="ARBA00023125"/>
    </source>
</evidence>
<dbReference type="PROSITE" id="PS50987">
    <property type="entry name" value="HTH_ARSR_2"/>
    <property type="match status" value="1"/>
</dbReference>
<dbReference type="RefSeq" id="WP_068346827.1">
    <property type="nucleotide sequence ID" value="NZ_JFHK01000005.1"/>
</dbReference>
<evidence type="ECO:0000256" key="3">
    <source>
        <dbReference type="ARBA" id="ARBA00023163"/>
    </source>
</evidence>
<name>A0A176K1Q0_9BACT</name>
<keyword evidence="1" id="KW-0805">Transcription regulation</keyword>
<protein>
    <recommendedName>
        <fullName evidence="4">HTH arsR-type domain-containing protein</fullName>
    </recommendedName>
</protein>
<dbReference type="GO" id="GO:0003677">
    <property type="term" value="F:DNA binding"/>
    <property type="evidence" value="ECO:0007669"/>
    <property type="project" value="UniProtKB-KW"/>
</dbReference>
<accession>A0A176K1Q0</accession>